<sequence>MEKLTILLLVAALLMSTQGLIQEKRQKAKITIFSKRKSNAERWWEGDCTDWLGSCSSPSECCYDNCETYCTLWK</sequence>
<evidence type="ECO:0000256" key="3">
    <source>
        <dbReference type="SAM" id="SignalP"/>
    </source>
</evidence>
<dbReference type="EMBL" id="DQ512967">
    <property type="protein sequence ID" value="ABG01721.1"/>
    <property type="molecule type" value="mRNA"/>
</dbReference>
<dbReference type="InterPro" id="IPR004214">
    <property type="entry name" value="Conotoxin"/>
</dbReference>
<name>B0KZ80_CONLT</name>
<reference evidence="4" key="1">
    <citation type="submission" date="2006-04" db="EMBL/GenBank/DDBJ databases">
        <title>A Novel Class of Conotoxin cDNAs with a Distinctive Cysteine Arrangement.</title>
        <authorList>
            <person name="Jiang X."/>
            <person name="Pi C."/>
            <person name="Liu Y."/>
        </authorList>
    </citation>
    <scope>NUCLEOTIDE SEQUENCE</scope>
</reference>
<evidence type="ECO:0000256" key="1">
    <source>
        <dbReference type="ARBA" id="ARBA00004613"/>
    </source>
</evidence>
<keyword evidence="3" id="KW-0732">Signal</keyword>
<comment type="subcellular location">
    <subcellularLocation>
        <location evidence="1">Secreted</location>
    </subcellularLocation>
</comment>
<organism evidence="4">
    <name type="scientific">Conus litteratus</name>
    <name type="common">Lettered cone</name>
    <dbReference type="NCBI Taxonomy" id="89445"/>
    <lineage>
        <taxon>Eukaryota</taxon>
        <taxon>Metazoa</taxon>
        <taxon>Spiralia</taxon>
        <taxon>Lophotrochozoa</taxon>
        <taxon>Mollusca</taxon>
        <taxon>Gastropoda</taxon>
        <taxon>Caenogastropoda</taxon>
        <taxon>Neogastropoda</taxon>
        <taxon>Conoidea</taxon>
        <taxon>Conidae</taxon>
        <taxon>Conus</taxon>
        <taxon>Elisaconus</taxon>
    </lineage>
</organism>
<dbReference type="GO" id="GO:0008200">
    <property type="term" value="F:ion channel inhibitor activity"/>
    <property type="evidence" value="ECO:0007669"/>
    <property type="project" value="InterPro"/>
</dbReference>
<evidence type="ECO:0000313" key="4">
    <source>
        <dbReference type="EMBL" id="ABG01721.1"/>
    </source>
</evidence>
<dbReference type="Pfam" id="PF02950">
    <property type="entry name" value="Conotoxin"/>
    <property type="match status" value="1"/>
</dbReference>
<dbReference type="AlphaFoldDB" id="B0KZ80"/>
<protein>
    <submittedName>
        <fullName evidence="4">Conotoxin lt7b</fullName>
    </submittedName>
</protein>
<feature type="chain" id="PRO_5002751744" evidence="3">
    <location>
        <begin position="20"/>
        <end position="74"/>
    </location>
</feature>
<dbReference type="ConoServer" id="2760">
    <property type="toxin name" value="Lt7b precursor"/>
</dbReference>
<keyword evidence="2" id="KW-0964">Secreted</keyword>
<proteinExistence type="evidence at transcript level"/>
<feature type="signal peptide" evidence="3">
    <location>
        <begin position="1"/>
        <end position="19"/>
    </location>
</feature>
<evidence type="ECO:0000256" key="2">
    <source>
        <dbReference type="ARBA" id="ARBA00022525"/>
    </source>
</evidence>
<dbReference type="GO" id="GO:0005576">
    <property type="term" value="C:extracellular region"/>
    <property type="evidence" value="ECO:0007669"/>
    <property type="project" value="UniProtKB-SubCell"/>
</dbReference>
<accession>B0KZ80</accession>